<evidence type="ECO:0000313" key="1">
    <source>
        <dbReference type="EMBL" id="KNG77677.1"/>
    </source>
</evidence>
<dbReference type="AlphaFoldDB" id="A0A0L1IDU2"/>
<name>A0A0L1IDU2_PLAFA</name>
<dbReference type="EMBL" id="GG665360">
    <property type="protein sequence ID" value="KNG77677.1"/>
    <property type="molecule type" value="Genomic_DNA"/>
</dbReference>
<evidence type="ECO:0000313" key="2">
    <source>
        <dbReference type="Proteomes" id="UP000054562"/>
    </source>
</evidence>
<dbReference type="Proteomes" id="UP000054562">
    <property type="component" value="Unassembled WGS sequence"/>
</dbReference>
<proteinExistence type="predicted"/>
<gene>
    <name evidence="1" type="ORF">PFMG_03937</name>
</gene>
<protein>
    <submittedName>
        <fullName evidence="1">Uncharacterized protein</fullName>
    </submittedName>
</protein>
<sequence length="104" mass="12372">MKIFQNRNFDLPAPSCIDDVVDDVVFVMENGPTYPKYYYFPISSKFWPSFSTKRRLYYSHTKLYRQHSNMSLQNFSSIFYRATHYSHPQLIFLCQKSTSFKGGN</sequence>
<organism evidence="1 2">
    <name type="scientific">Plasmodium falciparum IGH-CR14</name>
    <dbReference type="NCBI Taxonomy" id="580059"/>
    <lineage>
        <taxon>Eukaryota</taxon>
        <taxon>Sar</taxon>
        <taxon>Alveolata</taxon>
        <taxon>Apicomplexa</taxon>
        <taxon>Aconoidasida</taxon>
        <taxon>Haemosporida</taxon>
        <taxon>Plasmodiidae</taxon>
        <taxon>Plasmodium</taxon>
        <taxon>Plasmodium (Laverania)</taxon>
    </lineage>
</organism>
<reference evidence="2" key="1">
    <citation type="submission" date="2015-07" db="EMBL/GenBank/DDBJ databases">
        <title>Annotation of Plasmodium falciparum IGH-CR14.</title>
        <authorList>
            <consortium name="The Broad Institute Genome Sequencing Platform"/>
            <person name="Volkman S.K."/>
            <person name="Neafsey D.E."/>
            <person name="Dash A.P."/>
            <person name="Chitnis C.E."/>
            <person name="Hartl D.L."/>
            <person name="Young S.K."/>
            <person name="Zeng Q."/>
            <person name="Koehrsen M."/>
            <person name="Alvarado L."/>
            <person name="Berlin A."/>
            <person name="Borenstein D."/>
            <person name="Chapman S.B."/>
            <person name="Chen Z."/>
            <person name="Engels R."/>
            <person name="Freedman E."/>
            <person name="Gellesch M."/>
            <person name="Goldberg J."/>
            <person name="Griggs A."/>
            <person name="Gujja S."/>
            <person name="Heilman E.R."/>
            <person name="Heiman D.I."/>
            <person name="Howarth C."/>
            <person name="Jen D."/>
            <person name="Larson L."/>
            <person name="Mehta T."/>
            <person name="Neiman D."/>
            <person name="Park D."/>
            <person name="Pearson M."/>
            <person name="Roberts A."/>
            <person name="Saif S."/>
            <person name="Shea T."/>
            <person name="Shenoy N."/>
            <person name="Sisk P."/>
            <person name="Stolte C."/>
            <person name="Sykes S."/>
            <person name="Walk T."/>
            <person name="White J."/>
            <person name="Yandava C."/>
            <person name="Haas B."/>
            <person name="Henn M.R."/>
            <person name="Nusbaum C."/>
            <person name="Birren B."/>
        </authorList>
    </citation>
    <scope>NUCLEOTIDE SEQUENCE [LARGE SCALE GENOMIC DNA]</scope>
    <source>
        <strain evidence="2">IGH-CR14</strain>
    </source>
</reference>
<reference evidence="2" key="2">
    <citation type="submission" date="2015-07" db="EMBL/GenBank/DDBJ databases">
        <title>The genome sequence of Plasmodium falciparum IGH-CR14.</title>
        <authorList>
            <consortium name="The Broad Institute Genome Sequencing Platform"/>
            <person name="Volkman S.K."/>
            <person name="Neafsey D.E."/>
            <person name="Dash A.P."/>
            <person name="Chitnis C.E."/>
            <person name="Hartl D.L."/>
            <person name="Young S.K."/>
            <person name="Kodira C.D."/>
            <person name="Zeng Q."/>
            <person name="Koehrsen M."/>
            <person name="Godfrey P."/>
            <person name="Alvarado L."/>
            <person name="Berlin A."/>
            <person name="Borenstein D."/>
            <person name="Chen Z."/>
            <person name="Engels R."/>
            <person name="Freedman E."/>
            <person name="Gellesch M."/>
            <person name="Goldberg J."/>
            <person name="Griggs A."/>
            <person name="Gujja S."/>
            <person name="Heiman D."/>
            <person name="Hepburn T."/>
            <person name="Howarth C."/>
            <person name="Jen D."/>
            <person name="Larson L."/>
            <person name="Lewis B."/>
            <person name="Mehta T."/>
            <person name="Park D."/>
            <person name="Pearson M."/>
            <person name="Roberts A."/>
            <person name="Saif S."/>
            <person name="Shea T."/>
            <person name="Shenoy N."/>
            <person name="Sisk P."/>
            <person name="Stolte C."/>
            <person name="Sykes S."/>
            <person name="Walk T."/>
            <person name="White J."/>
            <person name="Yandava C."/>
            <person name="Wirth D.F."/>
            <person name="Nusbaum C."/>
            <person name="Birren B."/>
        </authorList>
    </citation>
    <scope>NUCLEOTIDE SEQUENCE [LARGE SCALE GENOMIC DNA]</scope>
    <source>
        <strain evidence="2">IGH-CR14</strain>
    </source>
</reference>
<accession>A0A0L1IDU2</accession>